<evidence type="ECO:0000313" key="1">
    <source>
        <dbReference type="EMBL" id="SEQ13331.1"/>
    </source>
</evidence>
<sequence length="264" mass="28952">MQQTDIRAAAQALLTRRLNQQISGALPVEQRPATVEEALAIQQSLIEQMALAGETVGGWKCALPIAIDGLDNVPVIAPIFSSSISDDSPCTMQLDEGVCKIEPEIGFRFGRDLPHRQEPYSEEEILDALCGAHLALELILSRYVQPDSISYLEHLADCLFNQGLFVGPPISVVQACAASEIRFVVTDPSLEGGCRQIEGKHPSGYPQTPLFWMVNFLSQRGIDIKAGQVVITSSYAGVIEVAPEMNFTLEYEKYGEISLRFKID</sequence>
<keyword evidence="2" id="KW-1185">Reference proteome</keyword>
<dbReference type="SUPFAM" id="SSF56529">
    <property type="entry name" value="FAH"/>
    <property type="match status" value="1"/>
</dbReference>
<dbReference type="STRING" id="355243.SAMN03080615_00574"/>
<organism evidence="1 2">
    <name type="scientific">Amphritea atlantica</name>
    <dbReference type="NCBI Taxonomy" id="355243"/>
    <lineage>
        <taxon>Bacteria</taxon>
        <taxon>Pseudomonadati</taxon>
        <taxon>Pseudomonadota</taxon>
        <taxon>Gammaproteobacteria</taxon>
        <taxon>Oceanospirillales</taxon>
        <taxon>Oceanospirillaceae</taxon>
        <taxon>Amphritea</taxon>
    </lineage>
</organism>
<name>A0A1H9DIW4_9GAMM</name>
<proteinExistence type="predicted"/>
<dbReference type="PANTHER" id="PTHR30143">
    <property type="entry name" value="ACID HYDRATASE"/>
    <property type="match status" value="1"/>
</dbReference>
<dbReference type="Gene3D" id="3.90.850.10">
    <property type="entry name" value="Fumarylacetoacetase-like, C-terminal domain"/>
    <property type="match status" value="1"/>
</dbReference>
<dbReference type="GO" id="GO:0005737">
    <property type="term" value="C:cytoplasm"/>
    <property type="evidence" value="ECO:0007669"/>
    <property type="project" value="TreeGrafter"/>
</dbReference>
<dbReference type="AlphaFoldDB" id="A0A1H9DIW4"/>
<dbReference type="RefSeq" id="WP_091353639.1">
    <property type="nucleotide sequence ID" value="NZ_AP025284.1"/>
</dbReference>
<dbReference type="PANTHER" id="PTHR30143:SF0">
    <property type="entry name" value="2-KETO-4-PENTENOATE HYDRATASE"/>
    <property type="match status" value="1"/>
</dbReference>
<protein>
    <submittedName>
        <fullName evidence="1">2-keto-4-pentenoate hydratase</fullName>
    </submittedName>
</protein>
<dbReference type="InterPro" id="IPR036663">
    <property type="entry name" value="Fumarylacetoacetase_C_sf"/>
</dbReference>
<dbReference type="EMBL" id="FOGB01000001">
    <property type="protein sequence ID" value="SEQ13331.1"/>
    <property type="molecule type" value="Genomic_DNA"/>
</dbReference>
<dbReference type="GO" id="GO:0008684">
    <property type="term" value="F:2-oxopent-4-enoate hydratase activity"/>
    <property type="evidence" value="ECO:0007669"/>
    <property type="project" value="TreeGrafter"/>
</dbReference>
<dbReference type="Proteomes" id="UP000198749">
    <property type="component" value="Unassembled WGS sequence"/>
</dbReference>
<gene>
    <name evidence="1" type="ORF">SAMN03080615_00574</name>
</gene>
<evidence type="ECO:0000313" key="2">
    <source>
        <dbReference type="Proteomes" id="UP000198749"/>
    </source>
</evidence>
<reference evidence="2" key="1">
    <citation type="submission" date="2016-10" db="EMBL/GenBank/DDBJ databases">
        <authorList>
            <person name="Varghese N."/>
            <person name="Submissions S."/>
        </authorList>
    </citation>
    <scope>NUCLEOTIDE SEQUENCE [LARGE SCALE GENOMIC DNA]</scope>
    <source>
        <strain evidence="2">DSM 18887</strain>
    </source>
</reference>
<dbReference type="OrthoDB" id="9792137at2"/>
<dbReference type="InterPro" id="IPR050772">
    <property type="entry name" value="Hydratase-Decarb/MhpD_sf"/>
</dbReference>
<accession>A0A1H9DIW4</accession>